<reference evidence="3" key="1">
    <citation type="journal article" date="2019" name="Nat. Commun.">
        <title>The genome of broomcorn millet.</title>
        <authorList>
            <person name="Zou C."/>
            <person name="Miki D."/>
            <person name="Li D."/>
            <person name="Tang Q."/>
            <person name="Xiao L."/>
            <person name="Rajput S."/>
            <person name="Deng P."/>
            <person name="Jia W."/>
            <person name="Huang R."/>
            <person name="Zhang M."/>
            <person name="Sun Y."/>
            <person name="Hu J."/>
            <person name="Fu X."/>
            <person name="Schnable P.S."/>
            <person name="Li F."/>
            <person name="Zhang H."/>
            <person name="Feng B."/>
            <person name="Zhu X."/>
            <person name="Liu R."/>
            <person name="Schnable J.C."/>
            <person name="Zhu J.-K."/>
            <person name="Zhang H."/>
        </authorList>
    </citation>
    <scope>NUCLEOTIDE SEQUENCE [LARGE SCALE GENOMIC DNA]</scope>
</reference>
<keyword evidence="3" id="KW-1185">Reference proteome</keyword>
<evidence type="ECO:0000313" key="3">
    <source>
        <dbReference type="Proteomes" id="UP000275267"/>
    </source>
</evidence>
<comment type="caution">
    <text evidence="2">The sequence shown here is derived from an EMBL/GenBank/DDBJ whole genome shotgun (WGS) entry which is preliminary data.</text>
</comment>
<feature type="region of interest" description="Disordered" evidence="1">
    <location>
        <begin position="74"/>
        <end position="103"/>
    </location>
</feature>
<sequence length="103" mass="10889">MTMMRMVTAGGRWVPGRLPACARLWPVAGAGNDVRTFVLHGVDVSVLPLAADVAYGDVVDEESLVAAFDGYAPGFHPPDTSGGRRSSAKGKKGSSRREELFGK</sequence>
<gene>
    <name evidence="2" type="ORF">C2845_PM04G20470</name>
</gene>
<organism evidence="2 3">
    <name type="scientific">Panicum miliaceum</name>
    <name type="common">Proso millet</name>
    <name type="synonym">Broomcorn millet</name>
    <dbReference type="NCBI Taxonomy" id="4540"/>
    <lineage>
        <taxon>Eukaryota</taxon>
        <taxon>Viridiplantae</taxon>
        <taxon>Streptophyta</taxon>
        <taxon>Embryophyta</taxon>
        <taxon>Tracheophyta</taxon>
        <taxon>Spermatophyta</taxon>
        <taxon>Magnoliopsida</taxon>
        <taxon>Liliopsida</taxon>
        <taxon>Poales</taxon>
        <taxon>Poaceae</taxon>
        <taxon>PACMAD clade</taxon>
        <taxon>Panicoideae</taxon>
        <taxon>Panicodae</taxon>
        <taxon>Paniceae</taxon>
        <taxon>Panicinae</taxon>
        <taxon>Panicum</taxon>
        <taxon>Panicum sect. Panicum</taxon>
    </lineage>
</organism>
<dbReference type="Proteomes" id="UP000275267">
    <property type="component" value="Unassembled WGS sequence"/>
</dbReference>
<evidence type="ECO:0000313" key="2">
    <source>
        <dbReference type="EMBL" id="RLM86178.1"/>
    </source>
</evidence>
<accession>A0A3L6QRV6</accession>
<dbReference type="AlphaFoldDB" id="A0A3L6QRV6"/>
<evidence type="ECO:0000256" key="1">
    <source>
        <dbReference type="SAM" id="MobiDB-lite"/>
    </source>
</evidence>
<dbReference type="EMBL" id="PQIB02000011">
    <property type="protein sequence ID" value="RLM86178.1"/>
    <property type="molecule type" value="Genomic_DNA"/>
</dbReference>
<proteinExistence type="predicted"/>
<name>A0A3L6QRV6_PANMI</name>
<protein>
    <submittedName>
        <fullName evidence="2">Uncharacterized protein</fullName>
    </submittedName>
</protein>